<dbReference type="Pfam" id="PF20249">
    <property type="entry name" value="VasX_N"/>
    <property type="match status" value="1"/>
</dbReference>
<dbReference type="CDD" id="cd20706">
    <property type="entry name" value="MIX_II"/>
    <property type="match status" value="1"/>
</dbReference>
<dbReference type="InterPro" id="IPR046864">
    <property type="entry name" value="VasX_N"/>
</dbReference>
<feature type="transmembrane region" description="Helical" evidence="1">
    <location>
        <begin position="1217"/>
        <end position="1238"/>
    </location>
</feature>
<evidence type="ECO:0000313" key="4">
    <source>
        <dbReference type="Proteomes" id="UP000198854"/>
    </source>
</evidence>
<reference evidence="4" key="1">
    <citation type="submission" date="2016-10" db="EMBL/GenBank/DDBJ databases">
        <authorList>
            <person name="Varghese N."/>
            <person name="Submissions S."/>
        </authorList>
    </citation>
    <scope>NUCLEOTIDE SEQUENCE [LARGE SCALE GENOMIC DNA]</scope>
    <source>
        <strain evidence="4">CGMCC 1.10228</strain>
    </source>
</reference>
<proteinExistence type="predicted"/>
<dbReference type="EMBL" id="FNDD01000016">
    <property type="protein sequence ID" value="SDH46149.1"/>
    <property type="molecule type" value="Genomic_DNA"/>
</dbReference>
<keyword evidence="1" id="KW-0472">Membrane</keyword>
<keyword evidence="1" id="KW-1133">Transmembrane helix</keyword>
<evidence type="ECO:0000313" key="3">
    <source>
        <dbReference type="EMBL" id="SDH46149.1"/>
    </source>
</evidence>
<protein>
    <recommendedName>
        <fullName evidence="2">Toxin VasX N-terminal region domain-containing protein</fullName>
    </recommendedName>
</protein>
<sequence>MSVTINANGLSIVHQGSEGEANASLPDVCKTQCGPAVVPIPYGNNAKSADLADGTTTVFADGGNSIAIDGSKFSQSTGDASGDKKGIVSGTIEGEAQFVTSSPTVIIEGKGVARHSDQMTMNKANTMCLGVQNPSVSVEESPAEPSQVDIKVRYPNGTLLTNAPFQLTDESSAALGDGTLCEQGKGSVDGLQPGKVKLQVAESNDAFVVAPKLRTNPYYREQLQDQDFFDLASKGQQTFWQPQRIASSMMGWGSMGKDLTTDRYFHEMLQLETQAYFAKGHPSYELDKIGYAAIQDIAEQTTASIDTVVVYTLPMMVEEGDILSVLFRLAPHETTDRMLAYMRARGKGNPQSYLSDYDWDTTKKQMTNTLQDLLSKVTSRIETLAEEARRLNYTYLSADIFDAHISDLNAYIKGLPDRVAESFSRLADKAQNLLVDVSNVQVIKAHDNVYSAEAGVVEAVVNTTANVDIVDPYLNEEPGSIVNVQPIYPVRYGYANFFDEVMPAQAPPSMTTMSSATGLKDTGGYLLRLLREGWIYIKEESDEENAPFHIFKYAQTQTPTGVIEKFERYVFTNQENAQGGLTLDTTSGSTFYPFAFVTPKAKKISIVYSEHQWSSALIDNMNSDETLRQEAMQQVDLSSPQTEFSQAATKENLSSLVEEYRNNDKKWLLSEVSNEDDTYAPDALRIYKNYSLSADGLIESLQKSHYEQKNGTLVALFDPIGRQTDLAFAMSLITAKQKSDEAKTFYPASIGTIINKMREKGSADVVELINENVDTDALDAFTKKSDMKKAKNKQSLELLLDLYAQFAYKDLADGTIGSLDNYLKMFFDAENVTSADAVNEAEKLSLITQGLFESLSSNEEGQRVLVEMINSAYENDQGIADSNNIAYIVFESLKKFFLQCQEQVDWHIAVKNLPIVFGKLWAEAKAGAKYGGKIINQSKNHLAAKALSKLVDSFIPIFFEKVYGIIETGNTVRVSRQRLSEALTQIIDSGGKNSSKITSSMRQLSRAKSMFGWAEDQKHTRLAGYIEQAEIKVIFEHGEYNGRISTIKAPTDFFSMGADAALAGVSWYFNLMSLYDVYAQGDVDSADPLRNTFYMYEDMKMLGALSAFLVDTAALSRAGLIFSNKYILESSTSHLAQRLLPKSTSVLKTLGLWAERKVFARLTAGANVAMVFVSLSDAYESYENGNTGEMLGHLTMATGSLMLAGGAAYTFSSIGWAMAFGFFAFAIIVIGGVLVWLYSKSHFEQLLSSCFWGRNKRYAFWYFESGGELNIRSRLDMIQRFYDKNEFKFAYSIEVQEFMNFLIKPSVKVEEDNGLFSGVSKYKFSFTLPNFVWKVSEVVASIHKKVINPYQQKPQAYDYEFNEQATKAFSNAISTAMNNNESHMIKDGTLTLTFEVEMEEDCVLHWYYQPSPNLVVPKRSLSDHGKITKTFLGMRNNDLIN</sequence>
<dbReference type="Proteomes" id="UP000198854">
    <property type="component" value="Unassembled WGS sequence"/>
</dbReference>
<dbReference type="STRING" id="861298.SAMN04488136_116125"/>
<keyword evidence="4" id="KW-1185">Reference proteome</keyword>
<accession>A0A1G8CLC7</accession>
<gene>
    <name evidence="3" type="ORF">SAMN04488136_116125</name>
</gene>
<name>A0A1G8CLC7_9VIBR</name>
<dbReference type="Pfam" id="PF13665">
    <property type="entry name" value="Tox-PAAR-like"/>
    <property type="match status" value="1"/>
</dbReference>
<dbReference type="OrthoDB" id="7370316at2"/>
<dbReference type="CDD" id="cd14740">
    <property type="entry name" value="PAAR_4"/>
    <property type="match status" value="1"/>
</dbReference>
<organism evidence="3 4">
    <name type="scientific">Vibrio xiamenensis</name>
    <dbReference type="NCBI Taxonomy" id="861298"/>
    <lineage>
        <taxon>Bacteria</taxon>
        <taxon>Pseudomonadati</taxon>
        <taxon>Pseudomonadota</taxon>
        <taxon>Gammaproteobacteria</taxon>
        <taxon>Vibrionales</taxon>
        <taxon>Vibrionaceae</taxon>
        <taxon>Vibrio</taxon>
    </lineage>
</organism>
<feature type="domain" description="Toxin VasX N-terminal region" evidence="2">
    <location>
        <begin position="486"/>
        <end position="642"/>
    </location>
</feature>
<evidence type="ECO:0000256" key="1">
    <source>
        <dbReference type="SAM" id="Phobius"/>
    </source>
</evidence>
<evidence type="ECO:0000259" key="2">
    <source>
        <dbReference type="Pfam" id="PF20249"/>
    </source>
</evidence>
<dbReference type="RefSeq" id="WP_093275169.1">
    <property type="nucleotide sequence ID" value="NZ_FNDD01000016.1"/>
</dbReference>
<keyword evidence="1" id="KW-0812">Transmembrane</keyword>